<feature type="domain" description="Beta-defensin" evidence="10">
    <location>
        <begin position="26"/>
        <end position="55"/>
    </location>
</feature>
<organism evidence="11 12">
    <name type="scientific">Equus caballus</name>
    <name type="common">Horse</name>
    <dbReference type="NCBI Taxonomy" id="9796"/>
    <lineage>
        <taxon>Eukaryota</taxon>
        <taxon>Metazoa</taxon>
        <taxon>Chordata</taxon>
        <taxon>Craniata</taxon>
        <taxon>Vertebrata</taxon>
        <taxon>Euteleostomi</taxon>
        <taxon>Mammalia</taxon>
        <taxon>Eutheria</taxon>
        <taxon>Laurasiatheria</taxon>
        <taxon>Perissodactyla</taxon>
        <taxon>Equidae</taxon>
        <taxon>Equus</taxon>
    </lineage>
</organism>
<dbReference type="GO" id="GO:0045087">
    <property type="term" value="P:innate immune response"/>
    <property type="evidence" value="ECO:0007669"/>
    <property type="project" value="InterPro"/>
</dbReference>
<protein>
    <recommendedName>
        <fullName evidence="9">Beta-defensin</fullName>
    </recommendedName>
</protein>
<evidence type="ECO:0000313" key="11">
    <source>
        <dbReference type="Ensembl" id="ENSECAP00000000716.2"/>
    </source>
</evidence>
<keyword evidence="7 9" id="KW-0044">Antibiotic</keyword>
<dbReference type="OMA" id="GRTSCWI"/>
<keyword evidence="4 9" id="KW-0929">Antimicrobial</keyword>
<evidence type="ECO:0000259" key="10">
    <source>
        <dbReference type="Pfam" id="PF13841"/>
    </source>
</evidence>
<sequence length="98" mass="11343">MRFWLLTLTVFLILFQMLPVCRGRTSCWIVKGHCRKDCKFGEQVKKPCKNGDYCCIPTKTDFQPHRPIQAPTRNSQTVNSLKRNDFAGLVPVVVMQQE</sequence>
<evidence type="ECO:0000256" key="8">
    <source>
        <dbReference type="ARBA" id="ARBA00023157"/>
    </source>
</evidence>
<reference evidence="11 12" key="1">
    <citation type="journal article" date="2009" name="Science">
        <title>Genome sequence, comparative analysis, and population genetics of the domestic horse.</title>
        <authorList>
            <consortium name="Broad Institute Genome Sequencing Platform"/>
            <consortium name="Broad Institute Whole Genome Assembly Team"/>
            <person name="Wade C.M."/>
            <person name="Giulotto E."/>
            <person name="Sigurdsson S."/>
            <person name="Zoli M."/>
            <person name="Gnerre S."/>
            <person name="Imsland F."/>
            <person name="Lear T.L."/>
            <person name="Adelson D.L."/>
            <person name="Bailey E."/>
            <person name="Bellone R.R."/>
            <person name="Bloecker H."/>
            <person name="Distl O."/>
            <person name="Edgar R.C."/>
            <person name="Garber M."/>
            <person name="Leeb T."/>
            <person name="Mauceli E."/>
            <person name="MacLeod J.N."/>
            <person name="Penedo M.C.T."/>
            <person name="Raison J.M."/>
            <person name="Sharpe T."/>
            <person name="Vogel J."/>
            <person name="Andersson L."/>
            <person name="Antczak D.F."/>
            <person name="Biagi T."/>
            <person name="Binns M.M."/>
            <person name="Chowdhary B.P."/>
            <person name="Coleman S.J."/>
            <person name="Della Valle G."/>
            <person name="Fryc S."/>
            <person name="Guerin G."/>
            <person name="Hasegawa T."/>
            <person name="Hill E.W."/>
            <person name="Jurka J."/>
            <person name="Kiialainen A."/>
            <person name="Lindgren G."/>
            <person name="Liu J."/>
            <person name="Magnani E."/>
            <person name="Mickelson J.R."/>
            <person name="Murray J."/>
            <person name="Nergadze S.G."/>
            <person name="Onofrio R."/>
            <person name="Pedroni S."/>
            <person name="Piras M.F."/>
            <person name="Raudsepp T."/>
            <person name="Rocchi M."/>
            <person name="Roeed K.H."/>
            <person name="Ryder O.A."/>
            <person name="Searle S."/>
            <person name="Skow L."/>
            <person name="Swinburne J.E."/>
            <person name="Syvaenen A.C."/>
            <person name="Tozaki T."/>
            <person name="Valberg S.J."/>
            <person name="Vaudin M."/>
            <person name="White J.R."/>
            <person name="Zody M.C."/>
            <person name="Lander E.S."/>
            <person name="Lindblad-Toh K."/>
        </authorList>
    </citation>
    <scope>NUCLEOTIDE SEQUENCE [LARGE SCALE GENOMIC DNA]</scope>
    <source>
        <strain evidence="11 12">Thoroughbred</strain>
    </source>
</reference>
<name>F7CF08_HORSE</name>
<reference evidence="11" key="2">
    <citation type="submission" date="2025-08" db="UniProtKB">
        <authorList>
            <consortium name="Ensembl"/>
        </authorList>
    </citation>
    <scope>IDENTIFICATION</scope>
    <source>
        <strain evidence="11">Thoroughbred</strain>
    </source>
</reference>
<dbReference type="PANTHER" id="PTHR15001:SF11">
    <property type="entry name" value="BETA-DEFENSIN"/>
    <property type="match status" value="1"/>
</dbReference>
<dbReference type="PaxDb" id="9796-ENSECAP00000000716"/>
<reference evidence="11" key="3">
    <citation type="submission" date="2025-09" db="UniProtKB">
        <authorList>
            <consortium name="Ensembl"/>
        </authorList>
    </citation>
    <scope>IDENTIFICATION</scope>
    <source>
        <strain evidence="11">Thoroughbred</strain>
    </source>
</reference>
<dbReference type="InterPro" id="IPR025933">
    <property type="entry name" value="Beta_defensin_dom"/>
</dbReference>
<comment type="similarity">
    <text evidence="2 9">Belongs to the beta-defensin family.</text>
</comment>
<feature type="signal peptide" evidence="9">
    <location>
        <begin position="1"/>
        <end position="23"/>
    </location>
</feature>
<proteinExistence type="inferred from homology"/>
<evidence type="ECO:0000256" key="6">
    <source>
        <dbReference type="ARBA" id="ARBA00022940"/>
    </source>
</evidence>
<dbReference type="HOGENOM" id="CLU_3262959_0_0_1"/>
<keyword evidence="6 9" id="KW-0211">Defensin</keyword>
<comment type="function">
    <text evidence="9">Has antibacterial activity.</text>
</comment>
<evidence type="ECO:0000256" key="9">
    <source>
        <dbReference type="RuleBase" id="RU231113"/>
    </source>
</evidence>
<dbReference type="STRING" id="9796.ENSECAP00000000716"/>
<keyword evidence="12" id="KW-1185">Reference proteome</keyword>
<evidence type="ECO:0000256" key="7">
    <source>
        <dbReference type="ARBA" id="ARBA00023022"/>
    </source>
</evidence>
<dbReference type="Pfam" id="PF13841">
    <property type="entry name" value="Defensin_beta_2"/>
    <property type="match status" value="1"/>
</dbReference>
<dbReference type="AlphaFoldDB" id="F7CF08"/>
<dbReference type="PANTHER" id="PTHR15001">
    <property type="entry name" value="BETA-DEFENSIN 123-RELATED"/>
    <property type="match status" value="1"/>
</dbReference>
<dbReference type="InParanoid" id="F7CF08"/>
<dbReference type="Proteomes" id="UP000002281">
    <property type="component" value="Chromosome 22"/>
</dbReference>
<accession>F7CF08</accession>
<keyword evidence="5 9" id="KW-0732">Signal</keyword>
<evidence type="ECO:0000256" key="2">
    <source>
        <dbReference type="ARBA" id="ARBA00007371"/>
    </source>
</evidence>
<dbReference type="GeneTree" id="ENSGT00940000166155"/>
<keyword evidence="8" id="KW-1015">Disulfide bond</keyword>
<evidence type="ECO:0000256" key="4">
    <source>
        <dbReference type="ARBA" id="ARBA00022529"/>
    </source>
</evidence>
<evidence type="ECO:0000256" key="3">
    <source>
        <dbReference type="ARBA" id="ARBA00022525"/>
    </source>
</evidence>
<comment type="subcellular location">
    <subcellularLocation>
        <location evidence="1 9">Secreted</location>
    </subcellularLocation>
</comment>
<keyword evidence="3 9" id="KW-0964">Secreted</keyword>
<dbReference type="Ensembl" id="ENSECAT00000000883.2">
    <property type="protein sequence ID" value="ENSECAP00000000716.2"/>
    <property type="gene ID" value="ENSECAG00000001063.2"/>
</dbReference>
<dbReference type="GO" id="GO:0005576">
    <property type="term" value="C:extracellular region"/>
    <property type="evidence" value="ECO:0007669"/>
    <property type="project" value="UniProtKB-SubCell"/>
</dbReference>
<evidence type="ECO:0000313" key="12">
    <source>
        <dbReference type="Proteomes" id="UP000002281"/>
    </source>
</evidence>
<feature type="chain" id="PRO_5018376918" description="Beta-defensin" evidence="9">
    <location>
        <begin position="24"/>
        <end position="98"/>
    </location>
</feature>
<evidence type="ECO:0000256" key="5">
    <source>
        <dbReference type="ARBA" id="ARBA00022729"/>
    </source>
</evidence>
<evidence type="ECO:0000256" key="1">
    <source>
        <dbReference type="ARBA" id="ARBA00004613"/>
    </source>
</evidence>
<dbReference type="GO" id="GO:0042742">
    <property type="term" value="P:defense response to bacterium"/>
    <property type="evidence" value="ECO:0007669"/>
    <property type="project" value="UniProtKB-UniRule"/>
</dbReference>
<dbReference type="InterPro" id="IPR050544">
    <property type="entry name" value="Beta-defensin"/>
</dbReference>